<dbReference type="InterPro" id="IPR051212">
    <property type="entry name" value="Type-I_RE_S_subunit"/>
</dbReference>
<evidence type="ECO:0000313" key="7">
    <source>
        <dbReference type="EMBL" id="EFL33954.1"/>
    </source>
</evidence>
<organism evidence="7 8">
    <name type="scientific">Streptomyces viridochromogenes (strain DSM 40736 / JCM 4977 / BCRC 1201 / Tue 494)</name>
    <dbReference type="NCBI Taxonomy" id="591159"/>
    <lineage>
        <taxon>Bacteria</taxon>
        <taxon>Bacillati</taxon>
        <taxon>Actinomycetota</taxon>
        <taxon>Actinomycetes</taxon>
        <taxon>Kitasatosporales</taxon>
        <taxon>Streptomycetaceae</taxon>
        <taxon>Streptomyces</taxon>
    </lineage>
</organism>
<protein>
    <recommendedName>
        <fullName evidence="6">Type I restriction modification DNA specificity domain-containing protein</fullName>
    </recommendedName>
</protein>
<dbReference type="HOGENOM" id="CLU_021095_10_1_11"/>
<evidence type="ECO:0000256" key="4">
    <source>
        <dbReference type="ARBA" id="ARBA00038652"/>
    </source>
</evidence>
<dbReference type="InterPro" id="IPR000055">
    <property type="entry name" value="Restrct_endonuc_typeI_TRD"/>
</dbReference>
<dbReference type="EMBL" id="GG657757">
    <property type="protein sequence ID" value="EFL33954.1"/>
    <property type="molecule type" value="Genomic_DNA"/>
</dbReference>
<accession>D9X5J1</accession>
<evidence type="ECO:0000313" key="8">
    <source>
        <dbReference type="Proteomes" id="UP000004184"/>
    </source>
</evidence>
<comment type="subunit">
    <text evidence="4">The methyltransferase is composed of M and S polypeptides.</text>
</comment>
<dbReference type="GO" id="GO:0009307">
    <property type="term" value="P:DNA restriction-modification system"/>
    <property type="evidence" value="ECO:0007669"/>
    <property type="project" value="UniProtKB-KW"/>
</dbReference>
<dbReference type="CDD" id="cd17524">
    <property type="entry name" value="RMtype1_S_EcoUTORF5051P-TRD2-CR2_like"/>
    <property type="match status" value="1"/>
</dbReference>
<feature type="compositionally biased region" description="Basic residues" evidence="5">
    <location>
        <begin position="445"/>
        <end position="459"/>
    </location>
</feature>
<reference evidence="8" key="1">
    <citation type="submission" date="2009-02" db="EMBL/GenBank/DDBJ databases">
        <title>Annotation of Streptomyces viridochromogenes strain DSM 40736.</title>
        <authorList>
            <consortium name="The Broad Institute Genome Sequencing Platform"/>
            <consortium name="Broad Institute Microbial Sequencing Center"/>
            <person name="Fischbach M."/>
            <person name="Godfrey P."/>
            <person name="Ward D."/>
            <person name="Young S."/>
            <person name="Zeng Q."/>
            <person name="Koehrsen M."/>
            <person name="Alvarado L."/>
            <person name="Berlin A.M."/>
            <person name="Bochicchio J."/>
            <person name="Borenstein D."/>
            <person name="Chapman S.B."/>
            <person name="Chen Z."/>
            <person name="Engels R."/>
            <person name="Freedman E."/>
            <person name="Gellesch M."/>
            <person name="Goldberg J."/>
            <person name="Griggs A."/>
            <person name="Gujja S."/>
            <person name="Heilman E.R."/>
            <person name="Heiman D.I."/>
            <person name="Hepburn T.A."/>
            <person name="Howarth C."/>
            <person name="Jen D."/>
            <person name="Larson L."/>
            <person name="Lewis B."/>
            <person name="Mehta T."/>
            <person name="Park D."/>
            <person name="Pearson M."/>
            <person name="Richards J."/>
            <person name="Roberts A."/>
            <person name="Saif S."/>
            <person name="Shea T.D."/>
            <person name="Shenoy N."/>
            <person name="Sisk P."/>
            <person name="Stolte C."/>
            <person name="Sykes S.N."/>
            <person name="Thomson T."/>
            <person name="Walk T."/>
            <person name="White J."/>
            <person name="Yandava C."/>
            <person name="Straight P."/>
            <person name="Clardy J."/>
            <person name="Hung D."/>
            <person name="Kolter R."/>
            <person name="Mekalanos J."/>
            <person name="Walker S."/>
            <person name="Walsh C.T."/>
            <person name="Wieland-Brown L.C."/>
            <person name="Haas B."/>
            <person name="Nusbaum C."/>
            <person name="Birren B."/>
        </authorList>
    </citation>
    <scope>NUCLEOTIDE SEQUENCE [LARGE SCALE GENOMIC DNA]</scope>
    <source>
        <strain evidence="8">DSM 40736 / JCM 4977 / BCRC 1201 / Tue 494</strain>
    </source>
</reference>
<comment type="similarity">
    <text evidence="1">Belongs to the type-I restriction system S methylase family.</text>
</comment>
<dbReference type="Pfam" id="PF01420">
    <property type="entry name" value="Methylase_S"/>
    <property type="match status" value="1"/>
</dbReference>
<keyword evidence="8" id="KW-1185">Reference proteome</keyword>
<dbReference type="Proteomes" id="UP000004184">
    <property type="component" value="Unassembled WGS sequence"/>
</dbReference>
<dbReference type="SUPFAM" id="SSF116734">
    <property type="entry name" value="DNA methylase specificity domain"/>
    <property type="match status" value="2"/>
</dbReference>
<dbReference type="STRING" id="591159.SSQG_04472"/>
<feature type="domain" description="Type I restriction modification DNA specificity" evidence="6">
    <location>
        <begin position="216"/>
        <end position="397"/>
    </location>
</feature>
<evidence type="ECO:0000259" key="6">
    <source>
        <dbReference type="Pfam" id="PF01420"/>
    </source>
</evidence>
<dbReference type="GO" id="GO:0003677">
    <property type="term" value="F:DNA binding"/>
    <property type="evidence" value="ECO:0007669"/>
    <property type="project" value="UniProtKB-KW"/>
</dbReference>
<dbReference type="PANTHER" id="PTHR43140:SF1">
    <property type="entry name" value="TYPE I RESTRICTION ENZYME ECOKI SPECIFICITY SUBUNIT"/>
    <property type="match status" value="1"/>
</dbReference>
<feature type="region of interest" description="Disordered" evidence="5">
    <location>
        <begin position="439"/>
        <end position="495"/>
    </location>
</feature>
<evidence type="ECO:0000256" key="3">
    <source>
        <dbReference type="ARBA" id="ARBA00023125"/>
    </source>
</evidence>
<sequence>MRIGAVRPLRLDLSDLRYSGQSAEDLRAADRLVLPGDLLFTRYNGNPEFVGACTSVPDSAPLLTYPDKLIRVRVDRRVVLPEFVAYAFSWEGTRARVREYVKTTAGQAGISGGELKKIELPVPSLAEQRRIVAALEEQISKIESGERGLTNAARRSGQYRRLAADLATKGGFAEPLTGDGTGPELFESIRSARASRVKTRRLKPATLSGPVPKVPAHWTVVSLDEITELIEYGSSTKTSESAEVGGVPVLRMGNIKDGKVDPRVLKYISADHPDAVRYRLQEGDLLFNRTNSFELVGKSAVYRDKFGPMAFASYLIRCRFLPGVDTDWVNLVINSSIGRRYVRSVATQQVGQANVNGTKLAAMPIPLPPEGEQRRILDVVETHQAAALRLESGIRQQGAKATRLRRALLTQAFAGRLVTQDPADEPAEILLARIRAEREAAGVTKTRRRSPHRAPAQRKRTPDTAPTADAPPPPRADAPDLAATTQPTLDLEIPS</sequence>
<keyword evidence="3" id="KW-0238">DNA-binding</keyword>
<dbReference type="Gene3D" id="3.90.220.20">
    <property type="entry name" value="DNA methylase specificity domains"/>
    <property type="match status" value="2"/>
</dbReference>
<dbReference type="InterPro" id="IPR044946">
    <property type="entry name" value="Restrct_endonuc_typeI_TRD_sf"/>
</dbReference>
<evidence type="ECO:0000256" key="2">
    <source>
        <dbReference type="ARBA" id="ARBA00022747"/>
    </source>
</evidence>
<dbReference type="PANTHER" id="PTHR43140">
    <property type="entry name" value="TYPE-1 RESTRICTION ENZYME ECOKI SPECIFICITY PROTEIN"/>
    <property type="match status" value="1"/>
</dbReference>
<name>D9X5J1_STRVT</name>
<dbReference type="AlphaFoldDB" id="D9X5J1"/>
<keyword evidence="2" id="KW-0680">Restriction system</keyword>
<evidence type="ECO:0000256" key="5">
    <source>
        <dbReference type="SAM" id="MobiDB-lite"/>
    </source>
</evidence>
<proteinExistence type="inferred from homology"/>
<gene>
    <name evidence="7" type="ORF">SSQG_04472</name>
</gene>
<evidence type="ECO:0000256" key="1">
    <source>
        <dbReference type="ARBA" id="ARBA00010923"/>
    </source>
</evidence>